<dbReference type="OrthoDB" id="9805026at2"/>
<feature type="active site" evidence="8">
    <location>
        <position position="47"/>
    </location>
</feature>
<dbReference type="SMART" id="SM00535">
    <property type="entry name" value="RIBOc"/>
    <property type="match status" value="1"/>
</dbReference>
<feature type="domain" description="RNase III" evidence="10">
    <location>
        <begin position="8"/>
        <end position="126"/>
    </location>
</feature>
<keyword evidence="6 8" id="KW-0378">Hydrolase</keyword>
<keyword evidence="8" id="KW-0819">tRNA processing</keyword>
<dbReference type="InterPro" id="IPR036389">
    <property type="entry name" value="RNase_III_sf"/>
</dbReference>
<dbReference type="CDD" id="cd00593">
    <property type="entry name" value="RIBOc"/>
    <property type="match status" value="1"/>
</dbReference>
<dbReference type="SUPFAM" id="SSF54768">
    <property type="entry name" value="dsRNA-binding domain-like"/>
    <property type="match status" value="1"/>
</dbReference>
<dbReference type="CDD" id="cd10845">
    <property type="entry name" value="DSRM_RNAse_III_family"/>
    <property type="match status" value="1"/>
</dbReference>
<evidence type="ECO:0000256" key="6">
    <source>
        <dbReference type="ARBA" id="ARBA00022801"/>
    </source>
</evidence>
<dbReference type="GO" id="GO:0019843">
    <property type="term" value="F:rRNA binding"/>
    <property type="evidence" value="ECO:0007669"/>
    <property type="project" value="UniProtKB-KW"/>
</dbReference>
<comment type="catalytic activity">
    <reaction evidence="1 8">
        <text>Endonucleolytic cleavage to 5'-phosphomonoester.</text>
        <dbReference type="EC" id="3.1.26.3"/>
    </reaction>
</comment>
<dbReference type="GO" id="GO:0006397">
    <property type="term" value="P:mRNA processing"/>
    <property type="evidence" value="ECO:0007669"/>
    <property type="project" value="UniProtKB-UniRule"/>
</dbReference>
<evidence type="ECO:0000256" key="1">
    <source>
        <dbReference type="ARBA" id="ARBA00000109"/>
    </source>
</evidence>
<dbReference type="EC" id="3.1.26.3" evidence="8"/>
<keyword evidence="4 8" id="KW-0540">Nuclease</keyword>
<evidence type="ECO:0000256" key="2">
    <source>
        <dbReference type="ARBA" id="ARBA00010183"/>
    </source>
</evidence>
<evidence type="ECO:0000256" key="5">
    <source>
        <dbReference type="ARBA" id="ARBA00022759"/>
    </source>
</evidence>
<keyword evidence="7 8" id="KW-0694">RNA-binding</keyword>
<dbReference type="PANTHER" id="PTHR11207:SF0">
    <property type="entry name" value="RIBONUCLEASE 3"/>
    <property type="match status" value="1"/>
</dbReference>
<keyword evidence="8" id="KW-0699">rRNA-binding</keyword>
<organism evidence="11 12">
    <name type="scientific">Holospora curviuscula</name>
    <dbReference type="NCBI Taxonomy" id="1082868"/>
    <lineage>
        <taxon>Bacteria</taxon>
        <taxon>Pseudomonadati</taxon>
        <taxon>Pseudomonadota</taxon>
        <taxon>Alphaproteobacteria</taxon>
        <taxon>Holosporales</taxon>
        <taxon>Holosporaceae</taxon>
        <taxon>Holospora</taxon>
    </lineage>
</organism>
<feature type="active site" evidence="8">
    <location>
        <position position="115"/>
    </location>
</feature>
<dbReference type="InterPro" id="IPR014720">
    <property type="entry name" value="dsRBD_dom"/>
</dbReference>
<evidence type="ECO:0000259" key="10">
    <source>
        <dbReference type="PROSITE" id="PS50142"/>
    </source>
</evidence>
<dbReference type="GO" id="GO:0006364">
    <property type="term" value="P:rRNA processing"/>
    <property type="evidence" value="ECO:0007669"/>
    <property type="project" value="UniProtKB-UniRule"/>
</dbReference>
<keyword evidence="12" id="KW-1185">Reference proteome</keyword>
<dbReference type="Proteomes" id="UP000239425">
    <property type="component" value="Unassembled WGS sequence"/>
</dbReference>
<feature type="binding site" evidence="8">
    <location>
        <position position="112"/>
    </location>
    <ligand>
        <name>Mg(2+)</name>
        <dbReference type="ChEBI" id="CHEBI:18420"/>
    </ligand>
</feature>
<dbReference type="GO" id="GO:0046872">
    <property type="term" value="F:metal ion binding"/>
    <property type="evidence" value="ECO:0007669"/>
    <property type="project" value="UniProtKB-KW"/>
</dbReference>
<dbReference type="PROSITE" id="PS00517">
    <property type="entry name" value="RNASE_3_1"/>
    <property type="match status" value="1"/>
</dbReference>
<dbReference type="RefSeq" id="WP_104207008.1">
    <property type="nucleotide sequence ID" value="NZ_PHHC01000096.1"/>
</dbReference>
<dbReference type="PROSITE" id="PS50142">
    <property type="entry name" value="RNASE_3_2"/>
    <property type="match status" value="1"/>
</dbReference>
<evidence type="ECO:0000256" key="3">
    <source>
        <dbReference type="ARBA" id="ARBA00022664"/>
    </source>
</evidence>
<evidence type="ECO:0000256" key="7">
    <source>
        <dbReference type="ARBA" id="ARBA00022884"/>
    </source>
</evidence>
<dbReference type="Pfam" id="PF14622">
    <property type="entry name" value="Ribonucleas_3_3"/>
    <property type="match status" value="1"/>
</dbReference>
<proteinExistence type="inferred from homology"/>
<keyword evidence="3 8" id="KW-0507">mRNA processing</keyword>
<accession>A0A2S5R870</accession>
<dbReference type="Gene3D" id="3.30.160.20">
    <property type="match status" value="1"/>
</dbReference>
<keyword evidence="8" id="KW-0460">Magnesium</keyword>
<protein>
    <recommendedName>
        <fullName evidence="8">Ribonuclease 3</fullName>
        <ecNumber evidence="8">3.1.26.3</ecNumber>
    </recommendedName>
    <alternativeName>
        <fullName evidence="8">Ribonuclease III</fullName>
        <shortName evidence="8">RNase III</shortName>
    </alternativeName>
</protein>
<keyword evidence="5 8" id="KW-0255">Endonuclease</keyword>
<comment type="caution">
    <text evidence="11">The sequence shown here is derived from an EMBL/GenBank/DDBJ whole genome shotgun (WGS) entry which is preliminary data.</text>
</comment>
<dbReference type="InterPro" id="IPR011907">
    <property type="entry name" value="RNase_III"/>
</dbReference>
<dbReference type="Gene3D" id="1.10.1520.10">
    <property type="entry name" value="Ribonuclease III domain"/>
    <property type="match status" value="1"/>
</dbReference>
<dbReference type="PROSITE" id="PS50137">
    <property type="entry name" value="DS_RBD"/>
    <property type="match status" value="1"/>
</dbReference>
<dbReference type="GO" id="GO:0004525">
    <property type="term" value="F:ribonuclease III activity"/>
    <property type="evidence" value="ECO:0007669"/>
    <property type="project" value="UniProtKB-UniRule"/>
</dbReference>
<dbReference type="HAMAP" id="MF_00104">
    <property type="entry name" value="RNase_III"/>
    <property type="match status" value="1"/>
</dbReference>
<evidence type="ECO:0000313" key="12">
    <source>
        <dbReference type="Proteomes" id="UP000239425"/>
    </source>
</evidence>
<keyword evidence="8" id="KW-0479">Metal-binding</keyword>
<dbReference type="SUPFAM" id="SSF69065">
    <property type="entry name" value="RNase III domain-like"/>
    <property type="match status" value="1"/>
</dbReference>
<evidence type="ECO:0000259" key="9">
    <source>
        <dbReference type="PROSITE" id="PS50137"/>
    </source>
</evidence>
<gene>
    <name evidence="8" type="primary">rnc</name>
    <name evidence="11" type="ORF">HCUR_01026</name>
</gene>
<dbReference type="NCBIfam" id="TIGR02191">
    <property type="entry name" value="RNaseIII"/>
    <property type="match status" value="1"/>
</dbReference>
<dbReference type="AlphaFoldDB" id="A0A2S5R870"/>
<feature type="binding site" evidence="8">
    <location>
        <position position="43"/>
    </location>
    <ligand>
        <name>Mg(2+)</name>
        <dbReference type="ChEBI" id="CHEBI:18420"/>
    </ligand>
</feature>
<evidence type="ECO:0000256" key="8">
    <source>
        <dbReference type="HAMAP-Rule" id="MF_00104"/>
    </source>
</evidence>
<comment type="subunit">
    <text evidence="8">Homodimer.</text>
</comment>
<comment type="subcellular location">
    <subcellularLocation>
        <location evidence="8">Cytoplasm</location>
    </subcellularLocation>
</comment>
<keyword evidence="8" id="KW-0963">Cytoplasm</keyword>
<evidence type="ECO:0000256" key="4">
    <source>
        <dbReference type="ARBA" id="ARBA00022722"/>
    </source>
</evidence>
<dbReference type="EMBL" id="PHHC01000096">
    <property type="protein sequence ID" value="PPE03487.1"/>
    <property type="molecule type" value="Genomic_DNA"/>
</dbReference>
<evidence type="ECO:0000313" key="11">
    <source>
        <dbReference type="EMBL" id="PPE03487.1"/>
    </source>
</evidence>
<dbReference type="InterPro" id="IPR000999">
    <property type="entry name" value="RNase_III_dom"/>
</dbReference>
<comment type="function">
    <text evidence="8">Digests double-stranded RNA. Involved in the processing of primary rRNA transcript to yield the immediate precursors to the large and small rRNAs (23S and 16S). Processes some mRNAs, and tRNAs when they are encoded in the rRNA operon. Processes pre-crRNA and tracrRNA of type II CRISPR loci if present in the organism.</text>
</comment>
<comment type="cofactor">
    <cofactor evidence="8">
        <name>Mg(2+)</name>
        <dbReference type="ChEBI" id="CHEBI:18420"/>
    </cofactor>
</comment>
<comment type="similarity">
    <text evidence="2">Belongs to the ribonuclease III family.</text>
</comment>
<dbReference type="GO" id="GO:0003725">
    <property type="term" value="F:double-stranded RNA binding"/>
    <property type="evidence" value="ECO:0007669"/>
    <property type="project" value="TreeGrafter"/>
</dbReference>
<feature type="domain" description="DRBM" evidence="9">
    <location>
        <begin position="152"/>
        <end position="221"/>
    </location>
</feature>
<keyword evidence="8" id="KW-0698">rRNA processing</keyword>
<dbReference type="PANTHER" id="PTHR11207">
    <property type="entry name" value="RIBONUCLEASE III"/>
    <property type="match status" value="1"/>
</dbReference>
<name>A0A2S5R870_9PROT</name>
<reference evidence="11 12" key="1">
    <citation type="submission" date="2017-11" db="EMBL/GenBank/DDBJ databases">
        <title>Comparative genomic analysis of Holospora spp., intranuclear symbionts of paramecia.</title>
        <authorList>
            <person name="Garushyants S.K."/>
            <person name="Beliavskaya A."/>
            <person name="Malko D.B."/>
            <person name="Logacheva M.D."/>
            <person name="Rautian M.S."/>
            <person name="Gelfand M.S."/>
        </authorList>
    </citation>
    <scope>NUCLEOTIDE SEQUENCE [LARGE SCALE GENOMIC DNA]</scope>
    <source>
        <strain evidence="12">02AZ16</strain>
    </source>
</reference>
<dbReference type="Pfam" id="PF00035">
    <property type="entry name" value="dsrm"/>
    <property type="match status" value="1"/>
</dbReference>
<sequence length="234" mass="26676">MISRNEIWKLFQERIGYKFKDTEWLKKALTHSSAGGQDFERLEYLGDRLLSAVMTLWIFSTYTQDREGTMTKRLAYLVSGPRIHHVALHLGISEVLRIDKRQDPTQPRLVIDGCEALIAAVMLDSKNFVILQQCIHNWWKDLFVQARTVPLEAKSVLQEWTQSKGYGLPVYTIVHTSGPYHKPIFDVQVCIGTYHSFRASGGSKKEAEQKAAQIALNTLAQEMVSAPYYSGEIL</sequence>
<dbReference type="GO" id="GO:0010468">
    <property type="term" value="P:regulation of gene expression"/>
    <property type="evidence" value="ECO:0007669"/>
    <property type="project" value="TreeGrafter"/>
</dbReference>
<dbReference type="SMART" id="SM00358">
    <property type="entry name" value="DSRM"/>
    <property type="match status" value="1"/>
</dbReference>
<dbReference type="GO" id="GO:0005737">
    <property type="term" value="C:cytoplasm"/>
    <property type="evidence" value="ECO:0007669"/>
    <property type="project" value="UniProtKB-SubCell"/>
</dbReference>
<feature type="binding site" evidence="8">
    <location>
        <position position="115"/>
    </location>
    <ligand>
        <name>Mg(2+)</name>
        <dbReference type="ChEBI" id="CHEBI:18420"/>
    </ligand>
</feature>
<dbReference type="GO" id="GO:0008033">
    <property type="term" value="P:tRNA processing"/>
    <property type="evidence" value="ECO:0007669"/>
    <property type="project" value="UniProtKB-KW"/>
</dbReference>